<proteinExistence type="predicted"/>
<dbReference type="AlphaFoldDB" id="A0A151ACH1"/>
<evidence type="ECO:0000313" key="2">
    <source>
        <dbReference type="Proteomes" id="UP000075321"/>
    </source>
</evidence>
<dbReference type="RefSeq" id="WP_066382157.1">
    <property type="nucleotide sequence ID" value="NZ_LTAZ01000005.1"/>
</dbReference>
<organism evidence="1 2">
    <name type="scientific">Halalkalicoccus paucihalophilus</name>
    <dbReference type="NCBI Taxonomy" id="1008153"/>
    <lineage>
        <taxon>Archaea</taxon>
        <taxon>Methanobacteriati</taxon>
        <taxon>Methanobacteriota</taxon>
        <taxon>Stenosarchaea group</taxon>
        <taxon>Halobacteria</taxon>
        <taxon>Halobacteriales</taxon>
        <taxon>Halococcaceae</taxon>
        <taxon>Halalkalicoccus</taxon>
    </lineage>
</organism>
<evidence type="ECO:0000313" key="1">
    <source>
        <dbReference type="EMBL" id="KYH25388.1"/>
    </source>
</evidence>
<dbReference type="Proteomes" id="UP000075321">
    <property type="component" value="Unassembled WGS sequence"/>
</dbReference>
<name>A0A151ACH1_9EURY</name>
<reference evidence="1 2" key="1">
    <citation type="submission" date="2016-02" db="EMBL/GenBank/DDBJ databases">
        <title>Genome sequence of Halalkalicoccus paucihalophilus DSM 24557.</title>
        <authorList>
            <person name="Poehlein A."/>
            <person name="Daniel R."/>
        </authorList>
    </citation>
    <scope>NUCLEOTIDE SEQUENCE [LARGE SCALE GENOMIC DNA]</scope>
    <source>
        <strain evidence="1 2">DSM 24557</strain>
    </source>
</reference>
<protein>
    <submittedName>
        <fullName evidence="1">Uncharacterized protein</fullName>
    </submittedName>
</protein>
<gene>
    <name evidence="1" type="ORF">HAPAU_20580</name>
</gene>
<sequence length="237" mass="27221">MGTTRRADGSANARLTAATLLEAYYFQDERERHLLSANVGGATAARQKALDCMATTYEMEFPHLDRFRVREAGEAFMHALFVQDEIENWAKLRERPEGPEDDLRDALVSDPEVCYGRNPIEDVRWEHVETSLRETCRKAGIDDRYASRQTRFWVLHGQCDPEWERVAHDAHELKLRALVDDPPERAVDRLGQQFVDGVRIHDEWTHSDAAADIEAAIDLVTEYYDELFDLRSGGDRS</sequence>
<dbReference type="EMBL" id="LTAZ01000005">
    <property type="protein sequence ID" value="KYH25388.1"/>
    <property type="molecule type" value="Genomic_DNA"/>
</dbReference>
<comment type="caution">
    <text evidence="1">The sequence shown here is derived from an EMBL/GenBank/DDBJ whole genome shotgun (WGS) entry which is preliminary data.</text>
</comment>
<dbReference type="OrthoDB" id="285389at2157"/>
<keyword evidence="2" id="KW-1185">Reference proteome</keyword>
<dbReference type="PATRIC" id="fig|1008153.3.peg.2092"/>
<accession>A0A151ACH1</accession>